<feature type="domain" description="C2H2-type" evidence="10">
    <location>
        <begin position="683"/>
        <end position="713"/>
    </location>
</feature>
<evidence type="ECO:0000313" key="12">
    <source>
        <dbReference type="Proteomes" id="UP000198287"/>
    </source>
</evidence>
<dbReference type="InterPro" id="IPR013087">
    <property type="entry name" value="Znf_C2H2_type"/>
</dbReference>
<dbReference type="SMART" id="SM00355">
    <property type="entry name" value="ZnF_C2H2"/>
    <property type="match status" value="14"/>
</dbReference>
<evidence type="ECO:0000256" key="9">
    <source>
        <dbReference type="SAM" id="MobiDB-lite"/>
    </source>
</evidence>
<evidence type="ECO:0000256" key="1">
    <source>
        <dbReference type="ARBA" id="ARBA00004123"/>
    </source>
</evidence>
<gene>
    <name evidence="11" type="ORF">Fcan01_17374</name>
</gene>
<dbReference type="Pfam" id="PF13894">
    <property type="entry name" value="zf-C2H2_4"/>
    <property type="match status" value="1"/>
</dbReference>
<feature type="domain" description="C2H2-type" evidence="10">
    <location>
        <begin position="427"/>
        <end position="454"/>
    </location>
</feature>
<feature type="domain" description="C2H2-type" evidence="10">
    <location>
        <begin position="597"/>
        <end position="624"/>
    </location>
</feature>
<dbReference type="OMA" id="EDERCEF"/>
<keyword evidence="6" id="KW-0238">DNA-binding</keyword>
<dbReference type="SUPFAM" id="SSF57667">
    <property type="entry name" value="beta-beta-alpha zinc fingers"/>
    <property type="match status" value="9"/>
</dbReference>
<feature type="region of interest" description="Disordered" evidence="9">
    <location>
        <begin position="180"/>
        <end position="303"/>
    </location>
</feature>
<dbReference type="FunFam" id="3.30.160.60:FF:000100">
    <property type="entry name" value="Zinc finger 45-like"/>
    <property type="match status" value="1"/>
</dbReference>
<evidence type="ECO:0000256" key="5">
    <source>
        <dbReference type="ARBA" id="ARBA00022833"/>
    </source>
</evidence>
<name>A0A226DUD6_FOLCA</name>
<organism evidence="11 12">
    <name type="scientific">Folsomia candida</name>
    <name type="common">Springtail</name>
    <dbReference type="NCBI Taxonomy" id="158441"/>
    <lineage>
        <taxon>Eukaryota</taxon>
        <taxon>Metazoa</taxon>
        <taxon>Ecdysozoa</taxon>
        <taxon>Arthropoda</taxon>
        <taxon>Hexapoda</taxon>
        <taxon>Collembola</taxon>
        <taxon>Entomobryomorpha</taxon>
        <taxon>Isotomoidea</taxon>
        <taxon>Isotomidae</taxon>
        <taxon>Proisotominae</taxon>
        <taxon>Folsomia</taxon>
    </lineage>
</organism>
<feature type="domain" description="C2H2-type" evidence="10">
    <location>
        <begin position="483"/>
        <end position="511"/>
    </location>
</feature>
<comment type="caution">
    <text evidence="11">The sequence shown here is derived from an EMBL/GenBank/DDBJ whole genome shotgun (WGS) entry which is preliminary data.</text>
</comment>
<feature type="domain" description="C2H2-type" evidence="10">
    <location>
        <begin position="625"/>
        <end position="649"/>
    </location>
</feature>
<feature type="domain" description="C2H2-type" evidence="10">
    <location>
        <begin position="454"/>
        <end position="482"/>
    </location>
</feature>
<evidence type="ECO:0000256" key="7">
    <source>
        <dbReference type="ARBA" id="ARBA00023242"/>
    </source>
</evidence>
<dbReference type="Pfam" id="PF00096">
    <property type="entry name" value="zf-C2H2"/>
    <property type="match status" value="5"/>
</dbReference>
<accession>A0A226DUD6</accession>
<feature type="domain" description="C2H2-type" evidence="10">
    <location>
        <begin position="541"/>
        <end position="568"/>
    </location>
</feature>
<dbReference type="GO" id="GO:0010468">
    <property type="term" value="P:regulation of gene expression"/>
    <property type="evidence" value="ECO:0007669"/>
    <property type="project" value="TreeGrafter"/>
</dbReference>
<reference evidence="11 12" key="1">
    <citation type="submission" date="2015-12" db="EMBL/GenBank/DDBJ databases">
        <title>The genome of Folsomia candida.</title>
        <authorList>
            <person name="Faddeeva A."/>
            <person name="Derks M.F."/>
            <person name="Anvar Y."/>
            <person name="Smit S."/>
            <person name="Van Straalen N."/>
            <person name="Roelofs D."/>
        </authorList>
    </citation>
    <scope>NUCLEOTIDE SEQUENCE [LARGE SCALE GENOMIC DNA]</scope>
    <source>
        <strain evidence="11 12">VU population</strain>
        <tissue evidence="11">Whole body</tissue>
    </source>
</reference>
<evidence type="ECO:0000256" key="4">
    <source>
        <dbReference type="ARBA" id="ARBA00022771"/>
    </source>
</evidence>
<keyword evidence="5" id="KW-0862">Zinc</keyword>
<dbReference type="OrthoDB" id="6077919at2759"/>
<dbReference type="PANTHER" id="PTHR16515">
    <property type="entry name" value="PR DOMAIN ZINC FINGER PROTEIN"/>
    <property type="match status" value="1"/>
</dbReference>
<evidence type="ECO:0000259" key="10">
    <source>
        <dbReference type="PROSITE" id="PS50157"/>
    </source>
</evidence>
<keyword evidence="3" id="KW-0677">Repeat</keyword>
<feature type="domain" description="C2H2-type" evidence="10">
    <location>
        <begin position="336"/>
        <end position="366"/>
    </location>
</feature>
<feature type="region of interest" description="Disordered" evidence="9">
    <location>
        <begin position="714"/>
        <end position="733"/>
    </location>
</feature>
<sequence length="733" mass="84261">MTTCFLCFQVIDPTTQSLFLDDDKPPRKLRISTLCELLSSLTRKKVPPQFEEDERCEFCPLCAPVISEMEQIRHQMALLEEQIELKLYKIREMLADSGSSGENGADKISKLRKTLLKFTDSEKNDDDDQQEDNFWQDDELVKVEVEQDEENLPTGEDHPIFDFYPAASPVEQDINEETTDPLKIEGDDDDDDEFGFCITPHLQTGERRSPPKSMAPRTKRKRSASPPWKKQFESKSRKVQKSGSAQHEETRRSSRQTKKKPSPVLSDEDIKSEEDTKSDEDTNSDQDWVPSPENDDSPPPSPKNNLTPYKCTFCAKSFATESSLSIHIAITRDHTIPCYVSTCSSTFDSKLAMRTHLRHAHPGVSPYNCPLCAKKFKKTYDLAIHMVVRHEDGEKKFPCGKCAKSFALLENYNRHVKLHEVEKIKPAVCDVCDSRFEDEERLQRHKETHNPRRLECETCGLFCSSRYMLKRHIRLRHTGEKPEKCDQCEESFIDKYSLRRHVARVHTCTRDHVCHICGLAFRLAMDLRKHTYKKHDESKKPVCEICGEEFVEAGSLKSHRIREHGDDPWVCDECGAKFLTSGGLRQHKFGHTGEKPYKCDICNFAFSKKWDLKQHVLIHSRQRSFPCPQCGVEFKQARSVAIHIRRAHTPAIRLPCPHCEKTYPHKYKLDVHIRQVHTGERPFVCGQPGCGKGFAKNPSLTEHLKGCHGIVLPRKRRRKVPHSQGDGTGEQIE</sequence>
<dbReference type="GO" id="GO:0008270">
    <property type="term" value="F:zinc ion binding"/>
    <property type="evidence" value="ECO:0007669"/>
    <property type="project" value="UniProtKB-KW"/>
</dbReference>
<keyword evidence="7" id="KW-0539">Nucleus</keyword>
<evidence type="ECO:0000256" key="2">
    <source>
        <dbReference type="ARBA" id="ARBA00022723"/>
    </source>
</evidence>
<comment type="subcellular location">
    <subcellularLocation>
        <location evidence="1">Nucleus</location>
    </subcellularLocation>
</comment>
<keyword evidence="4 8" id="KW-0863">Zinc-finger</keyword>
<keyword evidence="12" id="KW-1185">Reference proteome</keyword>
<dbReference type="FunFam" id="3.30.160.60:FF:001601">
    <property type="entry name" value="Uncharacterized protein, isoform A"/>
    <property type="match status" value="1"/>
</dbReference>
<evidence type="ECO:0000256" key="8">
    <source>
        <dbReference type="PROSITE-ProRule" id="PRU00042"/>
    </source>
</evidence>
<dbReference type="Gene3D" id="3.30.160.60">
    <property type="entry name" value="Classic Zinc Finger"/>
    <property type="match status" value="11"/>
</dbReference>
<dbReference type="EMBL" id="LNIX01000012">
    <property type="protein sequence ID" value="OXA47826.1"/>
    <property type="molecule type" value="Genomic_DNA"/>
</dbReference>
<dbReference type="InterPro" id="IPR036236">
    <property type="entry name" value="Znf_C2H2_sf"/>
</dbReference>
<keyword evidence="2" id="KW-0479">Metal-binding</keyword>
<dbReference type="InterPro" id="IPR050331">
    <property type="entry name" value="Zinc_finger"/>
</dbReference>
<proteinExistence type="predicted"/>
<dbReference type="GO" id="GO:0003677">
    <property type="term" value="F:DNA binding"/>
    <property type="evidence" value="ECO:0007669"/>
    <property type="project" value="UniProtKB-KW"/>
</dbReference>
<feature type="domain" description="C2H2-type" evidence="10">
    <location>
        <begin position="512"/>
        <end position="540"/>
    </location>
</feature>
<dbReference type="AlphaFoldDB" id="A0A226DUD6"/>
<dbReference type="Proteomes" id="UP000198287">
    <property type="component" value="Unassembled WGS sequence"/>
</dbReference>
<feature type="domain" description="C2H2-type" evidence="10">
    <location>
        <begin position="397"/>
        <end position="424"/>
    </location>
</feature>
<feature type="domain" description="C2H2-type" evidence="10">
    <location>
        <begin position="654"/>
        <end position="682"/>
    </location>
</feature>
<protein>
    <submittedName>
        <fullName evidence="11">Zinc finger protein 26</fullName>
    </submittedName>
</protein>
<evidence type="ECO:0000256" key="6">
    <source>
        <dbReference type="ARBA" id="ARBA00023125"/>
    </source>
</evidence>
<feature type="domain" description="C2H2-type" evidence="10">
    <location>
        <begin position="367"/>
        <end position="395"/>
    </location>
</feature>
<dbReference type="PROSITE" id="PS50157">
    <property type="entry name" value="ZINC_FINGER_C2H2_2"/>
    <property type="match status" value="14"/>
</dbReference>
<evidence type="ECO:0000313" key="11">
    <source>
        <dbReference type="EMBL" id="OXA47826.1"/>
    </source>
</evidence>
<dbReference type="CDD" id="cd21372">
    <property type="entry name" value="cwf21_CWC21-like"/>
    <property type="match status" value="1"/>
</dbReference>
<feature type="domain" description="C2H2-type" evidence="10">
    <location>
        <begin position="569"/>
        <end position="596"/>
    </location>
</feature>
<evidence type="ECO:0000256" key="3">
    <source>
        <dbReference type="ARBA" id="ARBA00022737"/>
    </source>
</evidence>
<feature type="domain" description="C2H2-type" evidence="10">
    <location>
        <begin position="309"/>
        <end position="335"/>
    </location>
</feature>
<dbReference type="GO" id="GO:0005634">
    <property type="term" value="C:nucleus"/>
    <property type="evidence" value="ECO:0007669"/>
    <property type="project" value="UniProtKB-SubCell"/>
</dbReference>
<feature type="compositionally biased region" description="Acidic residues" evidence="9">
    <location>
        <begin position="266"/>
        <end position="284"/>
    </location>
</feature>
<dbReference type="PROSITE" id="PS00028">
    <property type="entry name" value="ZINC_FINGER_C2H2_1"/>
    <property type="match status" value="13"/>
</dbReference>
<dbReference type="PANTHER" id="PTHR16515:SF49">
    <property type="entry name" value="GASTRULA ZINC FINGER PROTEIN XLCGF49.1-LIKE-RELATED"/>
    <property type="match status" value="1"/>
</dbReference>